<dbReference type="AlphaFoldDB" id="A0A366M8J7"/>
<feature type="region of interest" description="Disordered" evidence="1">
    <location>
        <begin position="1"/>
        <end position="46"/>
    </location>
</feature>
<name>A0A366M8J7_9EURY</name>
<accession>A0A366M8J7</accession>
<proteinExistence type="predicted"/>
<protein>
    <submittedName>
        <fullName evidence="2">Uncharacterized protein</fullName>
    </submittedName>
</protein>
<evidence type="ECO:0000313" key="3">
    <source>
        <dbReference type="Proteomes" id="UP000253099"/>
    </source>
</evidence>
<sequence length="59" mass="6769">MNNTEDDNQKPNKPGKSNPVNPNDPEKEPKSNLTINNKTENNNVLKNVEAKMKKLEFQF</sequence>
<evidence type="ECO:0000256" key="1">
    <source>
        <dbReference type="SAM" id="MobiDB-lite"/>
    </source>
</evidence>
<evidence type="ECO:0000313" key="2">
    <source>
        <dbReference type="EMBL" id="RBQ22526.1"/>
    </source>
</evidence>
<organism evidence="2 3">
    <name type="scientific">Candidatus Methanobinarius endosymbioticus</name>
    <dbReference type="NCBI Taxonomy" id="2006182"/>
    <lineage>
        <taxon>Archaea</taxon>
        <taxon>Methanobacteriati</taxon>
        <taxon>Methanobacteriota</taxon>
        <taxon>Methanomada group</taxon>
        <taxon>Methanobacteria</taxon>
        <taxon>Methanobacteriales</taxon>
        <taxon>Methanobacteriaceae</taxon>
        <taxon>Candidatus Methanobinarius</taxon>
    </lineage>
</organism>
<dbReference type="Proteomes" id="UP000253099">
    <property type="component" value="Unassembled WGS sequence"/>
</dbReference>
<reference evidence="2 3" key="1">
    <citation type="submission" date="2018-06" db="EMBL/GenBank/DDBJ databases">
        <title>Genomic insight into two independent archaeal endosymbiosis events.</title>
        <authorList>
            <person name="Lind A.E."/>
            <person name="Lewis W.H."/>
            <person name="Spang A."/>
            <person name="Guy L."/>
            <person name="Embley M.T."/>
            <person name="Ettema T.J.G."/>
        </authorList>
    </citation>
    <scope>NUCLEOTIDE SEQUENCE [LARGE SCALE GENOMIC DNA]</scope>
    <source>
        <strain evidence="2">NOE</strain>
    </source>
</reference>
<dbReference type="EMBL" id="NIZT01000062">
    <property type="protein sequence ID" value="RBQ22526.1"/>
    <property type="molecule type" value="Genomic_DNA"/>
</dbReference>
<keyword evidence="3" id="KW-1185">Reference proteome</keyword>
<gene>
    <name evidence="2" type="ORF">ALNOE001_19070</name>
</gene>
<feature type="compositionally biased region" description="Low complexity" evidence="1">
    <location>
        <begin position="32"/>
        <end position="46"/>
    </location>
</feature>
<comment type="caution">
    <text evidence="2">The sequence shown here is derived from an EMBL/GenBank/DDBJ whole genome shotgun (WGS) entry which is preliminary data.</text>
</comment>